<proteinExistence type="predicted"/>
<dbReference type="Pfam" id="PF12796">
    <property type="entry name" value="Ank_2"/>
    <property type="match status" value="2"/>
</dbReference>
<dbReference type="PROSITE" id="PS50297">
    <property type="entry name" value="ANK_REP_REGION"/>
    <property type="match status" value="1"/>
</dbReference>
<keyword evidence="5" id="KW-1185">Reference proteome</keyword>
<dbReference type="InterPro" id="IPR002110">
    <property type="entry name" value="Ankyrin_rpt"/>
</dbReference>
<dbReference type="PANTHER" id="PTHR24198">
    <property type="entry name" value="ANKYRIN REPEAT AND PROTEIN KINASE DOMAIN-CONTAINING PROTEIN"/>
    <property type="match status" value="1"/>
</dbReference>
<keyword evidence="2 3" id="KW-0040">ANK repeat</keyword>
<evidence type="ECO:0000256" key="1">
    <source>
        <dbReference type="ARBA" id="ARBA00022737"/>
    </source>
</evidence>
<evidence type="ECO:0000256" key="3">
    <source>
        <dbReference type="PROSITE-ProRule" id="PRU00023"/>
    </source>
</evidence>
<comment type="caution">
    <text evidence="4">The sequence shown here is derived from an EMBL/GenBank/DDBJ whole genome shotgun (WGS) entry which is preliminary data.</text>
</comment>
<accession>A0ABR4LW72</accession>
<dbReference type="PANTHER" id="PTHR24198:SF165">
    <property type="entry name" value="ANKYRIN REPEAT-CONTAINING PROTEIN-RELATED"/>
    <property type="match status" value="1"/>
</dbReference>
<sequence length="317" mass="35070">MGRFPHPLPREIFLLIATNLGALERIRLLHALPLLIPVFPRKLILEITSEPCADGDAKTPAGNILHILAHTGDIALLRALLRSHDIPADIENENQQTPLLLAAAAGHLSIVKFLADREDVNADGRGPEGRSPLSFAAEMGHAEIVRYLISRKDVRPDQADVWPRTPLLWAAYRCREAVVEVLVRQENIFGLADSKDPKDKAVLETDLVGLNRCDHFSYTAFLWAVKSEHVGIMRTLMTRQDLDVRMRYGPYQSTALSWACMDGLRGAVDVLLESDRVVEGIDDEDANGWTATAWAAKQGHMDVVTLLVAKKTALAKS</sequence>
<protein>
    <submittedName>
        <fullName evidence="4">Ankyrin repeat-containing domain protein</fullName>
    </submittedName>
</protein>
<dbReference type="SMART" id="SM00248">
    <property type="entry name" value="ANK"/>
    <property type="match status" value="7"/>
</dbReference>
<dbReference type="EMBL" id="JBFXLQ010000018">
    <property type="protein sequence ID" value="KAL2867597.1"/>
    <property type="molecule type" value="Genomic_DNA"/>
</dbReference>
<dbReference type="Proteomes" id="UP001610432">
    <property type="component" value="Unassembled WGS sequence"/>
</dbReference>
<dbReference type="RefSeq" id="XP_070886576.1">
    <property type="nucleotide sequence ID" value="XM_071029052.1"/>
</dbReference>
<evidence type="ECO:0000313" key="5">
    <source>
        <dbReference type="Proteomes" id="UP001610432"/>
    </source>
</evidence>
<gene>
    <name evidence="4" type="ORF">BJX67DRAFT_352652</name>
</gene>
<dbReference type="GeneID" id="98144124"/>
<organism evidence="4 5">
    <name type="scientific">Aspergillus lucknowensis</name>
    <dbReference type="NCBI Taxonomy" id="176173"/>
    <lineage>
        <taxon>Eukaryota</taxon>
        <taxon>Fungi</taxon>
        <taxon>Dikarya</taxon>
        <taxon>Ascomycota</taxon>
        <taxon>Pezizomycotina</taxon>
        <taxon>Eurotiomycetes</taxon>
        <taxon>Eurotiomycetidae</taxon>
        <taxon>Eurotiales</taxon>
        <taxon>Aspergillaceae</taxon>
        <taxon>Aspergillus</taxon>
        <taxon>Aspergillus subgen. Nidulantes</taxon>
    </lineage>
</organism>
<keyword evidence="1" id="KW-0677">Repeat</keyword>
<reference evidence="4 5" key="1">
    <citation type="submission" date="2024-07" db="EMBL/GenBank/DDBJ databases">
        <title>Section-level genome sequencing and comparative genomics of Aspergillus sections Usti and Cavernicolus.</title>
        <authorList>
            <consortium name="Lawrence Berkeley National Laboratory"/>
            <person name="Nybo J.L."/>
            <person name="Vesth T.C."/>
            <person name="Theobald S."/>
            <person name="Frisvad J.C."/>
            <person name="Larsen T.O."/>
            <person name="Kjaerboelling I."/>
            <person name="Rothschild-Mancinelli K."/>
            <person name="Lyhne E.K."/>
            <person name="Kogle M.E."/>
            <person name="Barry K."/>
            <person name="Clum A."/>
            <person name="Na H."/>
            <person name="Ledsgaard L."/>
            <person name="Lin J."/>
            <person name="Lipzen A."/>
            <person name="Kuo A."/>
            <person name="Riley R."/>
            <person name="Mondo S."/>
            <person name="Labutti K."/>
            <person name="Haridas S."/>
            <person name="Pangalinan J."/>
            <person name="Salamov A.A."/>
            <person name="Simmons B.A."/>
            <person name="Magnuson J.K."/>
            <person name="Chen J."/>
            <person name="Drula E."/>
            <person name="Henrissat B."/>
            <person name="Wiebenga A."/>
            <person name="Lubbers R.J."/>
            <person name="Gomes A.C."/>
            <person name="Macurrencykelacurrency M.R."/>
            <person name="Stajich J."/>
            <person name="Grigoriev I.V."/>
            <person name="Mortensen U.H."/>
            <person name="De Vries R.P."/>
            <person name="Baker S.E."/>
            <person name="Andersen M.R."/>
        </authorList>
    </citation>
    <scope>NUCLEOTIDE SEQUENCE [LARGE SCALE GENOMIC DNA]</scope>
    <source>
        <strain evidence="4 5">CBS 449.75</strain>
    </source>
</reference>
<dbReference type="SUPFAM" id="SSF48403">
    <property type="entry name" value="Ankyrin repeat"/>
    <property type="match status" value="1"/>
</dbReference>
<feature type="repeat" description="ANK" evidence="3">
    <location>
        <begin position="128"/>
        <end position="151"/>
    </location>
</feature>
<name>A0ABR4LW72_9EURO</name>
<evidence type="ECO:0000256" key="2">
    <source>
        <dbReference type="ARBA" id="ARBA00023043"/>
    </source>
</evidence>
<dbReference type="PROSITE" id="PS50088">
    <property type="entry name" value="ANK_REPEAT"/>
    <property type="match status" value="1"/>
</dbReference>
<dbReference type="Gene3D" id="1.25.40.20">
    <property type="entry name" value="Ankyrin repeat-containing domain"/>
    <property type="match status" value="2"/>
</dbReference>
<dbReference type="InterPro" id="IPR036770">
    <property type="entry name" value="Ankyrin_rpt-contain_sf"/>
</dbReference>
<evidence type="ECO:0000313" key="4">
    <source>
        <dbReference type="EMBL" id="KAL2867597.1"/>
    </source>
</evidence>